<comment type="caution">
    <text evidence="2">The sequence shown here is derived from an EMBL/GenBank/DDBJ whole genome shotgun (WGS) entry which is preliminary data.</text>
</comment>
<dbReference type="EMBL" id="RZHH01000003">
    <property type="protein sequence ID" value="RYJ08280.1"/>
    <property type="molecule type" value="Genomic_DNA"/>
</dbReference>
<protein>
    <submittedName>
        <fullName evidence="2">Uncharacterized protein</fullName>
    </submittedName>
</protein>
<organism evidence="2 3">
    <name type="scientific">Halogeometricum borinquense</name>
    <dbReference type="NCBI Taxonomy" id="60847"/>
    <lineage>
        <taxon>Archaea</taxon>
        <taxon>Methanobacteriati</taxon>
        <taxon>Methanobacteriota</taxon>
        <taxon>Stenosarchaea group</taxon>
        <taxon>Halobacteria</taxon>
        <taxon>Halobacteriales</taxon>
        <taxon>Haloferacaceae</taxon>
        <taxon>Halogeometricum</taxon>
    </lineage>
</organism>
<dbReference type="Proteomes" id="UP000294028">
    <property type="component" value="Unassembled WGS sequence"/>
</dbReference>
<keyword evidence="1" id="KW-0175">Coiled coil</keyword>
<evidence type="ECO:0000313" key="3">
    <source>
        <dbReference type="Proteomes" id="UP000294028"/>
    </source>
</evidence>
<evidence type="ECO:0000313" key="2">
    <source>
        <dbReference type="EMBL" id="RYJ08280.1"/>
    </source>
</evidence>
<feature type="coiled-coil region" evidence="1">
    <location>
        <begin position="1"/>
        <end position="28"/>
    </location>
</feature>
<accession>A0A482T0W1</accession>
<name>A0A482T0W1_9EURY</name>
<sequence>MTDIEERLSKLEERVNTLEDQVNGQAHQMSKGELRSFVEEWDPTTHKERAVVIGYFIEHGRGDGKFTMEDIAEGYRECKIPEPANMSDVLSNAEDSGLLMRSGKEGRLQNWMLTADGEQFVTEGGDQ</sequence>
<evidence type="ECO:0000256" key="1">
    <source>
        <dbReference type="SAM" id="Coils"/>
    </source>
</evidence>
<dbReference type="AlphaFoldDB" id="A0A482T0W1"/>
<gene>
    <name evidence="2" type="ORF">ELS19_17140</name>
</gene>
<proteinExistence type="predicted"/>
<reference evidence="2 3" key="1">
    <citation type="submission" date="2018-12" db="EMBL/GenBank/DDBJ databases">
        <title>Genome analysis provides insights into bioremediation potentialities of Halogeometricum borinquense strain N11.</title>
        <authorList>
            <person name="Najjari A."/>
            <person name="Youssef N."/>
            <person name="Fhoula I."/>
            <person name="Ben Dhia O."/>
            <person name="Mahjoubi M."/>
            <person name="Ouzari H.I."/>
            <person name="Cherif A."/>
        </authorList>
    </citation>
    <scope>NUCLEOTIDE SEQUENCE [LARGE SCALE GENOMIC DNA]</scope>
    <source>
        <strain evidence="2 3">N11</strain>
    </source>
</reference>
<dbReference type="RefSeq" id="WP_129786129.1">
    <property type="nucleotide sequence ID" value="NZ_RZHH01000003.1"/>
</dbReference>